<comment type="caution">
    <text evidence="5">Lacks conserved residue(s) required for the propagation of feature annotation.</text>
</comment>
<sequence>MHSFWNLLMTPIEKRAFSYTSTIIALFEEVMATKKNADRVIADYFRANKKHGAKDRRIIRESLFGLFRWWGWLQRLPKMANDIQPLRLQQLYITATLEQHPWQEIADAWAQLAQVATHSADIEDVVSACTWLNAQFPTLDFTLEQLVPDWLWPLLPEDFNQRQVFITALCQRPPIWARTQHTNRDAAISELRELDIDAKAGPFADSLSLGNKSINLQQVGLYRDGKLEIQDLASQVIGQICQPQPNQTWWDACCGAGGKSLQLASLMAQAGADNSTIVASDIRPAAMNELAKRAQRAGFSNISLKRWQDETLPVPAASFDGVLVDAPCSCTGTWRRNPDQRWLDNADIVHQSATLQLSILSRAAAAVKADGTLVYATCSVTDIENRQVVEQFLTAHPEFELLTLTHPFSGHQTKFLTIWPFEANSDGMFVAKMRRL</sequence>
<organism evidence="7 8">
    <name type="scientific">Shewanella mangrovi</name>
    <dbReference type="NCBI Taxonomy" id="1515746"/>
    <lineage>
        <taxon>Bacteria</taxon>
        <taxon>Pseudomonadati</taxon>
        <taxon>Pseudomonadota</taxon>
        <taxon>Gammaproteobacteria</taxon>
        <taxon>Alteromonadales</taxon>
        <taxon>Shewanellaceae</taxon>
        <taxon>Shewanella</taxon>
    </lineage>
</organism>
<feature type="binding site" evidence="5">
    <location>
        <position position="281"/>
    </location>
    <ligand>
        <name>S-adenosyl-L-methionine</name>
        <dbReference type="ChEBI" id="CHEBI:59789"/>
    </ligand>
</feature>
<dbReference type="GO" id="GO:0005829">
    <property type="term" value="C:cytosol"/>
    <property type="evidence" value="ECO:0007669"/>
    <property type="project" value="TreeGrafter"/>
</dbReference>
<keyword evidence="4 5" id="KW-0694">RNA-binding</keyword>
<gene>
    <name evidence="7" type="ORF">HR45_02260</name>
</gene>
<feature type="domain" description="SAM-dependent MTase RsmB/NOP-type" evidence="6">
    <location>
        <begin position="163"/>
        <end position="436"/>
    </location>
</feature>
<dbReference type="SUPFAM" id="SSF53335">
    <property type="entry name" value="S-adenosyl-L-methionine-dependent methyltransferases"/>
    <property type="match status" value="1"/>
</dbReference>
<evidence type="ECO:0000256" key="4">
    <source>
        <dbReference type="ARBA" id="ARBA00022884"/>
    </source>
</evidence>
<comment type="caution">
    <text evidence="7">The sequence shown here is derived from an EMBL/GenBank/DDBJ whole genome shotgun (WGS) entry which is preliminary data.</text>
</comment>
<dbReference type="AlphaFoldDB" id="A0A094JMF2"/>
<evidence type="ECO:0000313" key="8">
    <source>
        <dbReference type="Proteomes" id="UP000029264"/>
    </source>
</evidence>
<keyword evidence="2 5" id="KW-0808">Transferase</keyword>
<evidence type="ECO:0000256" key="3">
    <source>
        <dbReference type="ARBA" id="ARBA00022691"/>
    </source>
</evidence>
<dbReference type="GO" id="GO:0009383">
    <property type="term" value="F:rRNA (cytosine-C5-)-methyltransferase activity"/>
    <property type="evidence" value="ECO:0007669"/>
    <property type="project" value="TreeGrafter"/>
</dbReference>
<dbReference type="PROSITE" id="PS51686">
    <property type="entry name" value="SAM_MT_RSMB_NOP"/>
    <property type="match status" value="1"/>
</dbReference>
<name>A0A094JMF2_9GAMM</name>
<reference evidence="7 8" key="1">
    <citation type="submission" date="2014-06" db="EMBL/GenBank/DDBJ databases">
        <title>Shewanella sp. YQH10.</title>
        <authorList>
            <person name="Liu Y."/>
            <person name="Zeng R."/>
        </authorList>
    </citation>
    <scope>NUCLEOTIDE SEQUENCE [LARGE SCALE GENOMIC DNA]</scope>
    <source>
        <strain evidence="7 8">YQH10</strain>
    </source>
</reference>
<evidence type="ECO:0000259" key="6">
    <source>
        <dbReference type="PROSITE" id="PS51686"/>
    </source>
</evidence>
<dbReference type="PRINTS" id="PR02008">
    <property type="entry name" value="RCMTFAMILY"/>
</dbReference>
<protein>
    <submittedName>
        <fullName evidence="7">SAM-dependent methyltransferase</fullName>
    </submittedName>
</protein>
<dbReference type="GO" id="GO:0003723">
    <property type="term" value="F:RNA binding"/>
    <property type="evidence" value="ECO:0007669"/>
    <property type="project" value="UniProtKB-UniRule"/>
</dbReference>
<dbReference type="PANTHER" id="PTHR22807">
    <property type="entry name" value="NOP2 YEAST -RELATED NOL1/NOP2/FMU SUN DOMAIN-CONTAINING"/>
    <property type="match status" value="1"/>
</dbReference>
<dbReference type="GO" id="GO:0070475">
    <property type="term" value="P:rRNA base methylation"/>
    <property type="evidence" value="ECO:0007669"/>
    <property type="project" value="TreeGrafter"/>
</dbReference>
<dbReference type="eggNOG" id="COG0144">
    <property type="taxonomic scope" value="Bacteria"/>
</dbReference>
<keyword evidence="3 5" id="KW-0949">S-adenosyl-L-methionine</keyword>
<dbReference type="CDD" id="cd02440">
    <property type="entry name" value="AdoMet_MTases"/>
    <property type="match status" value="1"/>
</dbReference>
<dbReference type="InterPro" id="IPR023267">
    <property type="entry name" value="RCMT"/>
</dbReference>
<feature type="binding site" evidence="5">
    <location>
        <position position="325"/>
    </location>
    <ligand>
        <name>S-adenosyl-L-methionine</name>
        <dbReference type="ChEBI" id="CHEBI:59789"/>
    </ligand>
</feature>
<evidence type="ECO:0000256" key="5">
    <source>
        <dbReference type="PROSITE-ProRule" id="PRU01023"/>
    </source>
</evidence>
<dbReference type="InterPro" id="IPR049560">
    <property type="entry name" value="MeTrfase_RsmB-F_NOP2_cat"/>
</dbReference>
<dbReference type="Pfam" id="PF01189">
    <property type="entry name" value="Methyltr_RsmB-F"/>
    <property type="match status" value="1"/>
</dbReference>
<accession>A0A094JMF2</accession>
<evidence type="ECO:0000256" key="1">
    <source>
        <dbReference type="ARBA" id="ARBA00022603"/>
    </source>
</evidence>
<keyword evidence="8" id="KW-1185">Reference proteome</keyword>
<dbReference type="Gene3D" id="3.40.50.150">
    <property type="entry name" value="Vaccinia Virus protein VP39"/>
    <property type="match status" value="1"/>
</dbReference>
<evidence type="ECO:0000313" key="7">
    <source>
        <dbReference type="EMBL" id="KFZ39234.1"/>
    </source>
</evidence>
<feature type="active site" description="Nucleophile" evidence="5">
    <location>
        <position position="378"/>
    </location>
</feature>
<dbReference type="STRING" id="1515746.HR45_02260"/>
<evidence type="ECO:0000256" key="2">
    <source>
        <dbReference type="ARBA" id="ARBA00022679"/>
    </source>
</evidence>
<dbReference type="Proteomes" id="UP000029264">
    <property type="component" value="Unassembled WGS sequence"/>
</dbReference>
<dbReference type="InterPro" id="IPR001678">
    <property type="entry name" value="MeTrfase_RsmB-F_NOP2_dom"/>
</dbReference>
<comment type="similarity">
    <text evidence="5">Belongs to the class I-like SAM-binding methyltransferase superfamily. RsmB/NOP family.</text>
</comment>
<keyword evidence="1 5" id="KW-0489">Methyltransferase</keyword>
<dbReference type="EMBL" id="JPEO01000001">
    <property type="protein sequence ID" value="KFZ39234.1"/>
    <property type="molecule type" value="Genomic_DNA"/>
</dbReference>
<proteinExistence type="inferred from homology"/>
<dbReference type="PANTHER" id="PTHR22807:SF61">
    <property type="entry name" value="NOL1_NOP2_SUN FAMILY PROTEIN _ ANTITERMINATION NUSB DOMAIN-CONTAINING PROTEIN"/>
    <property type="match status" value="1"/>
</dbReference>
<dbReference type="InterPro" id="IPR029063">
    <property type="entry name" value="SAM-dependent_MTases_sf"/>
</dbReference>